<dbReference type="EMBL" id="JABEQH010000004">
    <property type="protein sequence ID" value="MBB2175035.1"/>
    <property type="molecule type" value="Genomic_DNA"/>
</dbReference>
<evidence type="ECO:0000313" key="8">
    <source>
        <dbReference type="Proteomes" id="UP000561066"/>
    </source>
</evidence>
<feature type="domain" description="Glucose-methanol-choline oxidoreductase N-terminal" evidence="5">
    <location>
        <begin position="234"/>
        <end position="338"/>
    </location>
</feature>
<dbReference type="InterPro" id="IPR000172">
    <property type="entry name" value="GMC_OxRdtase_N"/>
</dbReference>
<evidence type="ECO:0000256" key="2">
    <source>
        <dbReference type="ARBA" id="ARBA00022630"/>
    </source>
</evidence>
<keyword evidence="8" id="KW-1185">Reference proteome</keyword>
<evidence type="ECO:0000256" key="1">
    <source>
        <dbReference type="ARBA" id="ARBA00010790"/>
    </source>
</evidence>
<evidence type="ECO:0000256" key="4">
    <source>
        <dbReference type="ARBA" id="ARBA00023002"/>
    </source>
</evidence>
<evidence type="ECO:0000259" key="5">
    <source>
        <dbReference type="Pfam" id="PF00732"/>
    </source>
</evidence>
<dbReference type="SUPFAM" id="SSF51905">
    <property type="entry name" value="FAD/NAD(P)-binding domain"/>
    <property type="match status" value="1"/>
</dbReference>
<comment type="similarity">
    <text evidence="1">Belongs to the GMC oxidoreductase family.</text>
</comment>
<organism evidence="7 8">
    <name type="scientific">Gluconacetobacter johannae</name>
    <dbReference type="NCBI Taxonomy" id="112140"/>
    <lineage>
        <taxon>Bacteria</taxon>
        <taxon>Pseudomonadati</taxon>
        <taxon>Pseudomonadota</taxon>
        <taxon>Alphaproteobacteria</taxon>
        <taxon>Acetobacterales</taxon>
        <taxon>Acetobacteraceae</taxon>
        <taxon>Gluconacetobacter</taxon>
    </lineage>
</organism>
<keyword evidence="2" id="KW-0285">Flavoprotein</keyword>
<dbReference type="Pfam" id="PF00732">
    <property type="entry name" value="GMC_oxred_N"/>
    <property type="match status" value="1"/>
</dbReference>
<name>A0A7W4P5P5_9PROT</name>
<dbReference type="InterPro" id="IPR036188">
    <property type="entry name" value="FAD/NAD-bd_sf"/>
</dbReference>
<evidence type="ECO:0000256" key="3">
    <source>
        <dbReference type="ARBA" id="ARBA00022827"/>
    </source>
</evidence>
<dbReference type="Gene3D" id="3.50.50.60">
    <property type="entry name" value="FAD/NAD(P)-binding domain"/>
    <property type="match status" value="2"/>
</dbReference>
<dbReference type="AlphaFoldDB" id="A0A7W4P5P5"/>
<protein>
    <submittedName>
        <fullName evidence="7">GMC family oxidoreductase</fullName>
    </submittedName>
</protein>
<feature type="domain" description="Glucose-methanol-choline oxidoreductase C-terminal" evidence="6">
    <location>
        <begin position="451"/>
        <end position="571"/>
    </location>
</feature>
<dbReference type="PANTHER" id="PTHR46056">
    <property type="entry name" value="LONG-CHAIN-ALCOHOL OXIDASE"/>
    <property type="match status" value="1"/>
</dbReference>
<proteinExistence type="inferred from homology"/>
<dbReference type="GO" id="GO:0050660">
    <property type="term" value="F:flavin adenine dinucleotide binding"/>
    <property type="evidence" value="ECO:0007669"/>
    <property type="project" value="InterPro"/>
</dbReference>
<keyword evidence="3" id="KW-0274">FAD</keyword>
<keyword evidence="4" id="KW-0560">Oxidoreductase</keyword>
<evidence type="ECO:0000313" key="7">
    <source>
        <dbReference type="EMBL" id="MBB2175035.1"/>
    </source>
</evidence>
<dbReference type="Proteomes" id="UP000561066">
    <property type="component" value="Unassembled WGS sequence"/>
</dbReference>
<sequence>MTITMKKKDVVLIGFGWTGAILGQELTEAGLDVLALERGEMRDTPTDARYPQVIDELAYSIRGKLYQDLSRETVTVRHGVDDLAVPYRQHGSFLLGNGVGGAGLHWNGMHYRVLPEELQLRTRYEQRYGRHFIPEGMTIRDFPVTYDELEPFFTKFEYVCGTSGKAGNLGGRKIEGGNPFEGPRSKDYPTPPLHNGYGADLVWKGAVEAGFHPYYAPAANCSTPYTNPYGVRLGPCNFCGFCENYACYMYSKASPQTTILPVLLRKPNFEVRPRAQVLKINLDSTGKKATGVTYVDGKGREIFQPADLVIVTAYQMHNVRLLLLSGIGKPYNPKTGEGVVGMNYAYQAMGGVEVLLPSGTRLNPFIGTGAGGVSIDDVNGDQFDHGPLGFVGGASVRHVRLGGRPIQMTPTVPGTPKWGSAWKSAVKDTYQRELHIDLSGSVAAYQDVYLDLDPTYRDSYGQPLLRLTYNWHDNEARLMHHVGDRISEIAKAMNAEKYWVTNRVTPGAKYDVRFYQSTHTTGGAIMGADPRNSVVNRYLQSWDVPNVFVMGSSAFPQNMGYNPTGLVGALAYWAAKAIREQYLKNPGPLVQA</sequence>
<dbReference type="InterPro" id="IPR007867">
    <property type="entry name" value="GMC_OxRtase_C"/>
</dbReference>
<comment type="caution">
    <text evidence="7">The sequence shown here is derived from an EMBL/GenBank/DDBJ whole genome shotgun (WGS) entry which is preliminary data.</text>
</comment>
<accession>A0A7W4P5P5</accession>
<dbReference type="PANTHER" id="PTHR46056:SF12">
    <property type="entry name" value="LONG-CHAIN-ALCOHOL OXIDASE"/>
    <property type="match status" value="1"/>
</dbReference>
<dbReference type="Pfam" id="PF05199">
    <property type="entry name" value="GMC_oxred_C"/>
    <property type="match status" value="1"/>
</dbReference>
<dbReference type="GO" id="GO:0016614">
    <property type="term" value="F:oxidoreductase activity, acting on CH-OH group of donors"/>
    <property type="evidence" value="ECO:0007669"/>
    <property type="project" value="InterPro"/>
</dbReference>
<evidence type="ECO:0000259" key="6">
    <source>
        <dbReference type="Pfam" id="PF05199"/>
    </source>
</evidence>
<gene>
    <name evidence="7" type="ORF">HLH21_03730</name>
</gene>
<reference evidence="7 8" key="1">
    <citation type="submission" date="2020-04" db="EMBL/GenBank/DDBJ databases">
        <title>Description of novel Gluconacetobacter.</title>
        <authorList>
            <person name="Sombolestani A."/>
        </authorList>
    </citation>
    <scope>NUCLEOTIDE SEQUENCE [LARGE SCALE GENOMIC DNA]</scope>
    <source>
        <strain evidence="7 8">LMG 21312</strain>
    </source>
</reference>